<dbReference type="PANTHER" id="PTHR24216:SF65">
    <property type="entry name" value="PAXILLIN-LIKE PROTEIN 1"/>
    <property type="match status" value="1"/>
</dbReference>
<dbReference type="InterPro" id="IPR033121">
    <property type="entry name" value="PEPTIDASE_A1"/>
</dbReference>
<dbReference type="PANTHER" id="PTHR24216">
    <property type="entry name" value="PAXILLIN-RELATED"/>
    <property type="match status" value="1"/>
</dbReference>
<keyword evidence="3" id="KW-1133">Transmembrane helix</keyword>
<dbReference type="Pfam" id="PF14543">
    <property type="entry name" value="TAXi_N"/>
    <property type="match status" value="1"/>
</dbReference>
<accession>A0A250XDA1</accession>
<dbReference type="AlphaFoldDB" id="A0A250XDA1"/>
<feature type="compositionally biased region" description="Low complexity" evidence="2">
    <location>
        <begin position="620"/>
        <end position="641"/>
    </location>
</feature>
<feature type="domain" description="Peptidase A1" evidence="4">
    <location>
        <begin position="89"/>
        <end position="487"/>
    </location>
</feature>
<evidence type="ECO:0000256" key="1">
    <source>
        <dbReference type="ARBA" id="ARBA00007447"/>
    </source>
</evidence>
<organism evidence="5 6">
    <name type="scientific">Chlamydomonas eustigma</name>
    <dbReference type="NCBI Taxonomy" id="1157962"/>
    <lineage>
        <taxon>Eukaryota</taxon>
        <taxon>Viridiplantae</taxon>
        <taxon>Chlorophyta</taxon>
        <taxon>core chlorophytes</taxon>
        <taxon>Chlorophyceae</taxon>
        <taxon>CS clade</taxon>
        <taxon>Chlamydomonadales</taxon>
        <taxon>Chlamydomonadaceae</taxon>
        <taxon>Chlamydomonas</taxon>
    </lineage>
</organism>
<protein>
    <recommendedName>
        <fullName evidence="4">Peptidase A1 domain-containing protein</fullName>
    </recommendedName>
</protein>
<evidence type="ECO:0000313" key="5">
    <source>
        <dbReference type="EMBL" id="GAX80879.1"/>
    </source>
</evidence>
<dbReference type="STRING" id="1157962.A0A250XDA1"/>
<dbReference type="Gene3D" id="2.40.70.10">
    <property type="entry name" value="Acid Proteases"/>
    <property type="match status" value="2"/>
</dbReference>
<proteinExistence type="inferred from homology"/>
<dbReference type="InterPro" id="IPR021109">
    <property type="entry name" value="Peptidase_aspartic_dom_sf"/>
</dbReference>
<name>A0A250XDA1_9CHLO</name>
<feature type="transmembrane region" description="Helical" evidence="3">
    <location>
        <begin position="831"/>
        <end position="854"/>
    </location>
</feature>
<feature type="compositionally biased region" description="Pro residues" evidence="2">
    <location>
        <begin position="529"/>
        <end position="541"/>
    </location>
</feature>
<dbReference type="PROSITE" id="PS51767">
    <property type="entry name" value="PEPTIDASE_A1"/>
    <property type="match status" value="1"/>
</dbReference>
<feature type="compositionally biased region" description="Pro residues" evidence="2">
    <location>
        <begin position="550"/>
        <end position="591"/>
    </location>
</feature>
<comment type="caution">
    <text evidence="5">The sequence shown here is derived from an EMBL/GenBank/DDBJ whole genome shotgun (WGS) entry which is preliminary data.</text>
</comment>
<evidence type="ECO:0000256" key="2">
    <source>
        <dbReference type="SAM" id="MobiDB-lite"/>
    </source>
</evidence>
<sequence>MRDYSTSRTQHTAIFTALILSVNVLYLVESRQAHPHVISHVGGGIMAGGLHRLPRNIPHARRKLPLPKNRLLNSSNVSEILTAYGLGQYVAKFILNGDIISAIMDTGSGVGQLACTGAAVEDASLVIYDPATATPPFNLVPQISAMCTTLCSHTDGCYSNPVVAGACEYLYAYGGGNALEGRAYTATLTFPSSMSNISFPGFLFGCSFNTTTNPYMYSNFNALFGMDWEPTSMWNQMTTISNGVISDTLYLCLGDGGDLANTSSSAQAGVIVFGSPSSVKVTGSSVGGRVVNVTMWNSSTLESNGRLLLQPPGMWVTLQSFNLVTAGGSTTALSMNSSNYYLLDTGTSEILLVEDAFNALKEYFCPAITALSNSSFTFQCAFFNNVFEIEIVGATSIWSKAELNGIFPALSFNLANSTGPLILRPSAYMILVEYDFTSSANSSFLLYYVAIYNVGSILGSNQGILGNAFMTDLLIQQTQSTLQLTLTEVLTCDDISYGTSDSSFQDKTSVHSPPTTPPSPPSPVSSSPPTRPPSTIPPSPTSSPVSSISPSPPSSPPTPPPLPPPVSSLPSPSPPSSPSSPPPPTPLPLPLPSSSLPSPSMEKSPPSPPLPLPPLPSPPSSLSTPLQTSSPMLSSSTISPSHPLPPAYSSPQFPLSTSSFPPPSFSALLPQISNVLPPSPNVTEEPPTVSSGTILEQVTYTFAMDYSTLSSNQSALATFKSSIISSVASAAYVPSNFVTVTSISPGSVAATIVISIPSNFGLSFSQANAIATNLASNAAVTFNSSFLSTFGITAVTATAQTSSTSSNSGFNSSSSDSPVLSASVGSSGAPVGLIVGVVVGGGLLVMTVTGVATLRLLMKKKVAVSPVVHGL</sequence>
<feature type="compositionally biased region" description="Pro residues" evidence="2">
    <location>
        <begin position="605"/>
        <end position="619"/>
    </location>
</feature>
<feature type="compositionally biased region" description="Polar residues" evidence="2">
    <location>
        <begin position="500"/>
        <end position="511"/>
    </location>
</feature>
<gene>
    <name evidence="5" type="ORF">CEUSTIGMA_g8314.t1</name>
</gene>
<keyword evidence="3" id="KW-0472">Membrane</keyword>
<dbReference type="SUPFAM" id="SSF50630">
    <property type="entry name" value="Acid proteases"/>
    <property type="match status" value="1"/>
</dbReference>
<feature type="compositionally biased region" description="Low complexity" evidence="2">
    <location>
        <begin position="592"/>
        <end position="604"/>
    </location>
</feature>
<evidence type="ECO:0000259" key="4">
    <source>
        <dbReference type="PROSITE" id="PS51767"/>
    </source>
</evidence>
<evidence type="ECO:0000256" key="3">
    <source>
        <dbReference type="SAM" id="Phobius"/>
    </source>
</evidence>
<comment type="similarity">
    <text evidence="1">Belongs to the peptidase A1 family.</text>
</comment>
<feature type="region of interest" description="Disordered" evidence="2">
    <location>
        <begin position="500"/>
        <end position="655"/>
    </location>
</feature>
<dbReference type="EMBL" id="BEGY01000057">
    <property type="protein sequence ID" value="GAX80879.1"/>
    <property type="molecule type" value="Genomic_DNA"/>
</dbReference>
<keyword evidence="3" id="KW-0812">Transmembrane</keyword>
<reference evidence="5 6" key="1">
    <citation type="submission" date="2017-08" db="EMBL/GenBank/DDBJ databases">
        <title>Acidophilic green algal genome provides insights into adaptation to an acidic environment.</title>
        <authorList>
            <person name="Hirooka S."/>
            <person name="Hirose Y."/>
            <person name="Kanesaki Y."/>
            <person name="Higuchi S."/>
            <person name="Fujiwara T."/>
            <person name="Onuma R."/>
            <person name="Era A."/>
            <person name="Ohbayashi R."/>
            <person name="Uzuka A."/>
            <person name="Nozaki H."/>
            <person name="Yoshikawa H."/>
            <person name="Miyagishima S.Y."/>
        </authorList>
    </citation>
    <scope>NUCLEOTIDE SEQUENCE [LARGE SCALE GENOMIC DNA]</scope>
    <source>
        <strain evidence="5 6">NIES-2499</strain>
    </source>
</reference>
<keyword evidence="6" id="KW-1185">Reference proteome</keyword>
<feature type="compositionally biased region" description="Pro residues" evidence="2">
    <location>
        <begin position="514"/>
        <end position="523"/>
    </location>
</feature>
<dbReference type="InterPro" id="IPR032861">
    <property type="entry name" value="TAXi_N"/>
</dbReference>
<dbReference type="Proteomes" id="UP000232323">
    <property type="component" value="Unassembled WGS sequence"/>
</dbReference>
<dbReference type="PRINTS" id="PR01217">
    <property type="entry name" value="PRICHEXTENSN"/>
</dbReference>
<evidence type="ECO:0000313" key="6">
    <source>
        <dbReference type="Proteomes" id="UP000232323"/>
    </source>
</evidence>